<reference evidence="1" key="1">
    <citation type="submission" date="2022-08" db="UniProtKB">
        <authorList>
            <consortium name="EnsemblMetazoa"/>
        </authorList>
    </citation>
    <scope>IDENTIFICATION</scope>
    <source>
        <strain evidence="1">Israel</strain>
    </source>
</reference>
<dbReference type="VEuPathDB" id="VectorBase:PPAPM1_000411"/>
<name>A0A1B0DQJ9_PHLPP</name>
<dbReference type="PANTHER" id="PTHR13520:SF0">
    <property type="entry name" value="RAD50-INTERACTING PROTEIN 1"/>
    <property type="match status" value="1"/>
</dbReference>
<dbReference type="PANTHER" id="PTHR13520">
    <property type="entry name" value="RAD50-INTERACTING PROTEIN 1 RINT-1"/>
    <property type="match status" value="1"/>
</dbReference>
<dbReference type="InterPro" id="IPR042042">
    <property type="entry name" value="Tip20p_domB"/>
</dbReference>
<dbReference type="GO" id="GO:0006888">
    <property type="term" value="P:endoplasmic reticulum to Golgi vesicle-mediated transport"/>
    <property type="evidence" value="ECO:0007669"/>
    <property type="project" value="InterPro"/>
</dbReference>
<dbReference type="AlphaFoldDB" id="A0A1B0DQJ9"/>
<dbReference type="GO" id="GO:0070939">
    <property type="term" value="C:Dsl1/NZR complex"/>
    <property type="evidence" value="ECO:0007669"/>
    <property type="project" value="InterPro"/>
</dbReference>
<dbReference type="EMBL" id="AJVK01008620">
    <property type="status" value="NOT_ANNOTATED_CDS"/>
    <property type="molecule type" value="Genomic_DNA"/>
</dbReference>
<dbReference type="Proteomes" id="UP000092462">
    <property type="component" value="Unassembled WGS sequence"/>
</dbReference>
<dbReference type="Gene3D" id="1.20.58.1420">
    <property type="entry name" value="Dsl1p vesicle tethering complex, Tip20p subunit, domain B"/>
    <property type="match status" value="1"/>
</dbReference>
<sequence>MKTPEERIIERINKEIGSDIKNLHKSEYLVREYEESLRDIRAQLSLEDPSVSSVIKTTLTDAENVSDKLERQIEKVDKFTESLSEKLDFRTSIVTGIGDNLAKIRDLEHLIEYFKILRDIQDISQELKASVGGRDEAKIVGFYLALCGEKESCNSVIGRLQHVEAPHLKTFANQTASYWHDILLEKFSKDFESLLKTIRWPYLGHASEVLNPSKDSMNKLTILAEYLFLIKPPGDPSSEHIVLSPGVTCPPISHPTQLLIKPFRQRFQFHFTGNKQTNRLDKPEWYFTQIINWAKDNHIFVGENFQVSASRAGLADFNVRLEFVRGLVQLAMEKLCEEIEQIAQDEHLFAHLLDEVLSFEQDLKESLK</sequence>
<accession>A0A1B0DQJ9</accession>
<dbReference type="InterPro" id="IPR007528">
    <property type="entry name" value="RINT1_Tip20"/>
</dbReference>
<dbReference type="GO" id="GO:0060628">
    <property type="term" value="P:regulation of ER to Golgi vesicle-mediated transport"/>
    <property type="evidence" value="ECO:0007669"/>
    <property type="project" value="TreeGrafter"/>
</dbReference>
<dbReference type="EnsemblMetazoa" id="PPAI010790-RA">
    <property type="protein sequence ID" value="PPAI010790-PA"/>
    <property type="gene ID" value="PPAI010790"/>
</dbReference>
<evidence type="ECO:0000313" key="2">
    <source>
        <dbReference type="Proteomes" id="UP000092462"/>
    </source>
</evidence>
<proteinExistence type="predicted"/>
<evidence type="ECO:0000313" key="1">
    <source>
        <dbReference type="EnsemblMetazoa" id="PPAI010790-PA"/>
    </source>
</evidence>
<dbReference type="GO" id="GO:0006890">
    <property type="term" value="P:retrograde vesicle-mediated transport, Golgi to endoplasmic reticulum"/>
    <property type="evidence" value="ECO:0007669"/>
    <property type="project" value="InterPro"/>
</dbReference>
<dbReference type="PROSITE" id="PS51386">
    <property type="entry name" value="RINT1_TIP20"/>
    <property type="match status" value="1"/>
</dbReference>
<dbReference type="VEuPathDB" id="VectorBase:PPAI010790"/>
<organism evidence="1 2">
    <name type="scientific">Phlebotomus papatasi</name>
    <name type="common">Sandfly</name>
    <dbReference type="NCBI Taxonomy" id="29031"/>
    <lineage>
        <taxon>Eukaryota</taxon>
        <taxon>Metazoa</taxon>
        <taxon>Ecdysozoa</taxon>
        <taxon>Arthropoda</taxon>
        <taxon>Hexapoda</taxon>
        <taxon>Insecta</taxon>
        <taxon>Pterygota</taxon>
        <taxon>Neoptera</taxon>
        <taxon>Endopterygota</taxon>
        <taxon>Diptera</taxon>
        <taxon>Nematocera</taxon>
        <taxon>Psychodoidea</taxon>
        <taxon>Psychodidae</taxon>
        <taxon>Phlebotomus</taxon>
        <taxon>Phlebotomus</taxon>
    </lineage>
</organism>
<dbReference type="Pfam" id="PF04437">
    <property type="entry name" value="RINT1_TIP1"/>
    <property type="match status" value="1"/>
</dbReference>
<keyword evidence="2" id="KW-1185">Reference proteome</keyword>
<protein>
    <submittedName>
        <fullName evidence="1">Uncharacterized protein</fullName>
    </submittedName>
</protein>